<protein>
    <submittedName>
        <fullName evidence="2">ABC-2 type transport system permease protein</fullName>
    </submittedName>
</protein>
<dbReference type="AlphaFoldDB" id="A0A4R1MJD0"/>
<feature type="transmembrane region" description="Helical" evidence="1">
    <location>
        <begin position="347"/>
        <end position="370"/>
    </location>
</feature>
<sequence length="534" mass="58079">MRNSENHNTKALLKFAIKRDLTRSVIWLMGIGGMILLFTLMFENLLTTYEDIATMTVAQSTSPATRIFMAPASGVSLGGFMMLRVSTTIITFFGLFSFLTVIRHTRQSEDLGRLELLGSTAIGRYSTATSALLLTGILNLVLSAMTFGIFLIVADLPWDGALLASLSFGLFGILFAVIGTITAQLSQTSRGASGLAGIVLAVSFLISGLGNALGEFYLDTFTVESHFMTWFSPYGWYQQMHVFHDNSGTRLLLYVGAILLLLPLPYLLLQRRDLGAGILPAKKGRTEASALLSSPLGLAWRLHRKLMIVWILVALFLGTLFGSISEDFSESLSALEQAGAVFSEEQMLLSLISILGSLMVIYVVQSLLILSGEEKNGGLEEVLSSPVSRRTWFGGHVLMILLGSLLILLAIGLTTGITAANQDLFTVGMLLEATMLLLPAFIAVAGISLFAYSVSHHFFPAVPWAVLIASLGFGPFFGSAMDLPEFLRNLSPFTHVPYQFAEMEGIGYWIFAVVGLVTLILATLRIRHRPLDLP</sequence>
<proteinExistence type="predicted"/>
<gene>
    <name evidence="2" type="ORF">EDC19_1736</name>
</gene>
<feature type="transmembrane region" description="Helical" evidence="1">
    <location>
        <begin position="160"/>
        <end position="183"/>
    </location>
</feature>
<feature type="transmembrane region" description="Helical" evidence="1">
    <location>
        <begin position="251"/>
        <end position="269"/>
    </location>
</feature>
<feature type="transmembrane region" description="Helical" evidence="1">
    <location>
        <begin position="21"/>
        <end position="42"/>
    </location>
</feature>
<comment type="caution">
    <text evidence="2">The sequence shown here is derived from an EMBL/GenBank/DDBJ whole genome shotgun (WGS) entry which is preliminary data.</text>
</comment>
<feature type="transmembrane region" description="Helical" evidence="1">
    <location>
        <begin position="195"/>
        <end position="218"/>
    </location>
</feature>
<feature type="transmembrane region" description="Helical" evidence="1">
    <location>
        <begin position="506"/>
        <end position="524"/>
    </location>
</feature>
<dbReference type="RefSeq" id="WP_132282454.1">
    <property type="nucleotide sequence ID" value="NZ_SMGQ01000013.1"/>
</dbReference>
<reference evidence="2 3" key="1">
    <citation type="submission" date="2019-03" db="EMBL/GenBank/DDBJ databases">
        <title>Genomic Encyclopedia of Type Strains, Phase IV (KMG-IV): sequencing the most valuable type-strain genomes for metagenomic binning, comparative biology and taxonomic classification.</title>
        <authorList>
            <person name="Goeker M."/>
        </authorList>
    </citation>
    <scope>NUCLEOTIDE SEQUENCE [LARGE SCALE GENOMIC DNA]</scope>
    <source>
        <strain evidence="2 3">DSM 24176</strain>
    </source>
</reference>
<keyword evidence="1" id="KW-0812">Transmembrane</keyword>
<dbReference type="Proteomes" id="UP000294545">
    <property type="component" value="Unassembled WGS sequence"/>
</dbReference>
<feature type="transmembrane region" description="Helical" evidence="1">
    <location>
        <begin position="461"/>
        <end position="481"/>
    </location>
</feature>
<name>A0A4R1MJD0_9FIRM</name>
<evidence type="ECO:0000313" key="3">
    <source>
        <dbReference type="Proteomes" id="UP000294545"/>
    </source>
</evidence>
<dbReference type="EMBL" id="SMGQ01000013">
    <property type="protein sequence ID" value="TCK92587.1"/>
    <property type="molecule type" value="Genomic_DNA"/>
</dbReference>
<keyword evidence="3" id="KW-1185">Reference proteome</keyword>
<dbReference type="OrthoDB" id="2014935at2"/>
<feature type="transmembrane region" description="Helical" evidence="1">
    <location>
        <begin position="391"/>
        <end position="413"/>
    </location>
</feature>
<evidence type="ECO:0000313" key="2">
    <source>
        <dbReference type="EMBL" id="TCK92587.1"/>
    </source>
</evidence>
<keyword evidence="1" id="KW-0472">Membrane</keyword>
<keyword evidence="1" id="KW-1133">Transmembrane helix</keyword>
<feature type="transmembrane region" description="Helical" evidence="1">
    <location>
        <begin position="433"/>
        <end position="454"/>
    </location>
</feature>
<accession>A0A4R1MJD0</accession>
<evidence type="ECO:0000256" key="1">
    <source>
        <dbReference type="SAM" id="Phobius"/>
    </source>
</evidence>
<feature type="transmembrane region" description="Helical" evidence="1">
    <location>
        <begin position="306"/>
        <end position="324"/>
    </location>
</feature>
<feature type="transmembrane region" description="Helical" evidence="1">
    <location>
        <begin position="81"/>
        <end position="102"/>
    </location>
</feature>
<organism evidence="2 3">
    <name type="scientific">Natranaerovirga hydrolytica</name>
    <dbReference type="NCBI Taxonomy" id="680378"/>
    <lineage>
        <taxon>Bacteria</taxon>
        <taxon>Bacillati</taxon>
        <taxon>Bacillota</taxon>
        <taxon>Clostridia</taxon>
        <taxon>Lachnospirales</taxon>
        <taxon>Natranaerovirgaceae</taxon>
        <taxon>Natranaerovirga</taxon>
    </lineage>
</organism>
<feature type="transmembrane region" description="Helical" evidence="1">
    <location>
        <begin position="131"/>
        <end position="154"/>
    </location>
</feature>